<gene>
    <name evidence="2" type="ORF">J0J69_06750</name>
    <name evidence="3" type="ORF">J0J70_12665</name>
</gene>
<keyword evidence="4" id="KW-1185">Reference proteome</keyword>
<evidence type="ECO:0000313" key="4">
    <source>
        <dbReference type="Proteomes" id="UP001058016"/>
    </source>
</evidence>
<keyword evidence="3" id="KW-0326">Glycosidase</keyword>
<dbReference type="InterPro" id="IPR005122">
    <property type="entry name" value="Uracil-DNA_glycosylase-like"/>
</dbReference>
<reference evidence="3 4" key="1">
    <citation type="submission" date="2021-03" db="EMBL/GenBank/DDBJ databases">
        <title>Comparative Genomics and Metabolomics in the genus Turicibacter.</title>
        <authorList>
            <person name="Maki J."/>
            <person name="Looft T."/>
        </authorList>
    </citation>
    <scope>NUCLEOTIDE SEQUENCE</scope>
    <source>
        <strain evidence="3">ISU324</strain>
        <strain evidence="2 4">MMM721</strain>
    </source>
</reference>
<dbReference type="Gene3D" id="3.40.470.10">
    <property type="entry name" value="Uracil-DNA glycosylase-like domain"/>
    <property type="match status" value="1"/>
</dbReference>
<evidence type="ECO:0000313" key="2">
    <source>
        <dbReference type="EMBL" id="UUF07178.1"/>
    </source>
</evidence>
<dbReference type="Proteomes" id="UP001058016">
    <property type="component" value="Chromosome"/>
</dbReference>
<organism evidence="3 5">
    <name type="scientific">Turicibacter bilis</name>
    <dbReference type="NCBI Taxonomy" id="2735723"/>
    <lineage>
        <taxon>Bacteria</taxon>
        <taxon>Bacillati</taxon>
        <taxon>Bacillota</taxon>
        <taxon>Erysipelotrichia</taxon>
        <taxon>Erysipelotrichales</taxon>
        <taxon>Turicibacteraceae</taxon>
        <taxon>Turicibacter</taxon>
    </lineage>
</organism>
<dbReference type="GO" id="GO:0033958">
    <property type="term" value="F:DNA-deoxyinosine glycosylase activity"/>
    <property type="evidence" value="ECO:0007669"/>
    <property type="project" value="UniProtKB-EC"/>
</dbReference>
<evidence type="ECO:0000313" key="3">
    <source>
        <dbReference type="EMBL" id="UUF08400.1"/>
    </source>
</evidence>
<dbReference type="SMART" id="SM00987">
    <property type="entry name" value="UreE_C"/>
    <property type="match status" value="1"/>
</dbReference>
<accession>A0A9Q9CGW2</accession>
<dbReference type="EMBL" id="CP071250">
    <property type="protein sequence ID" value="UUF08400.1"/>
    <property type="molecule type" value="Genomic_DNA"/>
</dbReference>
<dbReference type="Pfam" id="PF03167">
    <property type="entry name" value="UDG"/>
    <property type="match status" value="1"/>
</dbReference>
<dbReference type="AlphaFoldDB" id="A0A9Q9CGW2"/>
<dbReference type="Proteomes" id="UP001058072">
    <property type="component" value="Chromosome"/>
</dbReference>
<protein>
    <submittedName>
        <fullName evidence="3">DNA-deoxyinosine glycosylase</fullName>
        <ecNumber evidence="3">3.2.2.15</ecNumber>
    </submittedName>
</protein>
<dbReference type="CDD" id="cd10032">
    <property type="entry name" value="UDG-F6_HDG"/>
    <property type="match status" value="1"/>
</dbReference>
<dbReference type="SUPFAM" id="SSF52141">
    <property type="entry name" value="Uracil-DNA glycosylase-like"/>
    <property type="match status" value="1"/>
</dbReference>
<dbReference type="RefSeq" id="WP_212724132.1">
    <property type="nucleotide sequence ID" value="NZ_CP071249.1"/>
</dbReference>
<dbReference type="InterPro" id="IPR036895">
    <property type="entry name" value="Uracil-DNA_glycosylase-like_sf"/>
</dbReference>
<dbReference type="SMART" id="SM00986">
    <property type="entry name" value="UDG"/>
    <property type="match status" value="1"/>
</dbReference>
<dbReference type="EC" id="3.2.2.15" evidence="3"/>
<evidence type="ECO:0000259" key="1">
    <source>
        <dbReference type="SMART" id="SM00986"/>
    </source>
</evidence>
<dbReference type="NCBIfam" id="TIGR04274">
    <property type="entry name" value="hypoxanDNAglyco"/>
    <property type="match status" value="1"/>
</dbReference>
<dbReference type="EMBL" id="CP071249">
    <property type="protein sequence ID" value="UUF07178.1"/>
    <property type="molecule type" value="Genomic_DNA"/>
</dbReference>
<proteinExistence type="predicted"/>
<sequence length="164" mass="18865">MAVVEHTLQPIYDQNANVLILGTMPSPKSREVGFYYGHPQNRFWKVLADIFHEKPLLTIEEKIDFLHRHHLALWDVLKSCDIQGAEDASIKNPIPNDLTTILKEANIQAIFTTGKKATDFYMKYIYPNTNIPAIGLPSTSPANRRISYEQLREEYAKILNYLPH</sequence>
<feature type="domain" description="Uracil-DNA glycosylase-like" evidence="1">
    <location>
        <begin position="9"/>
        <end position="159"/>
    </location>
</feature>
<dbReference type="InterPro" id="IPR026353">
    <property type="entry name" value="Hypoxan-DNA_Glyclase"/>
</dbReference>
<name>A0A9Q9CGW2_9FIRM</name>
<evidence type="ECO:0000313" key="5">
    <source>
        <dbReference type="Proteomes" id="UP001058072"/>
    </source>
</evidence>
<keyword evidence="3" id="KW-0378">Hydrolase</keyword>